<dbReference type="EMBL" id="MGKP01000023">
    <property type="protein sequence ID" value="OGN28194.1"/>
    <property type="molecule type" value="Genomic_DNA"/>
</dbReference>
<dbReference type="InterPro" id="IPR056906">
    <property type="entry name" value="ORF2/G2P_dom"/>
</dbReference>
<comment type="caution">
    <text evidence="2">The sequence shown here is derived from an EMBL/GenBank/DDBJ whole genome shotgun (WGS) entry which is preliminary data.</text>
</comment>
<proteinExistence type="predicted"/>
<dbReference type="Proteomes" id="UP000179047">
    <property type="component" value="Unassembled WGS sequence"/>
</dbReference>
<organism evidence="2 3">
    <name type="scientific">Candidatus Yanofskybacteria bacterium RIFCSPLOWO2_01_FULL_49_25</name>
    <dbReference type="NCBI Taxonomy" id="1802701"/>
    <lineage>
        <taxon>Bacteria</taxon>
        <taxon>Candidatus Yanofskyibacteriota</taxon>
    </lineage>
</organism>
<dbReference type="AlphaFoldDB" id="A0A1F8GRZ4"/>
<evidence type="ECO:0000313" key="3">
    <source>
        <dbReference type="Proteomes" id="UP000179047"/>
    </source>
</evidence>
<sequence length="243" mass="28265">MRFIVKQYGDVAEITKIEKDQTKVRIYRARKKRTIYGPRRSDNIRRTKQICVRRLLIALKEFGCPLLVTLTFRGDASDASYANDSLRRFQVRLRNEFNNAQSLFVPELSPRGRIHFHGLLFNVPLHLGDTCRGRRIVSHGEERKTRILAKLWGEGYVDATKTDGSRKLAFYISKYITKGGGEIMFNAMRMLRISHGFPKEKIYRGVLAELLAYGYARIHKPTTEWTHENPFLGTINKKVYIKK</sequence>
<dbReference type="Pfam" id="PF23343">
    <property type="entry name" value="REP_ORF2-G2P"/>
    <property type="match status" value="1"/>
</dbReference>
<evidence type="ECO:0000313" key="2">
    <source>
        <dbReference type="EMBL" id="OGN28194.1"/>
    </source>
</evidence>
<gene>
    <name evidence="2" type="ORF">A3A33_02455</name>
</gene>
<reference evidence="2 3" key="1">
    <citation type="journal article" date="2016" name="Nat. Commun.">
        <title>Thousands of microbial genomes shed light on interconnected biogeochemical processes in an aquifer system.</title>
        <authorList>
            <person name="Anantharaman K."/>
            <person name="Brown C.T."/>
            <person name="Hug L.A."/>
            <person name="Sharon I."/>
            <person name="Castelle C.J."/>
            <person name="Probst A.J."/>
            <person name="Thomas B.C."/>
            <person name="Singh A."/>
            <person name="Wilkins M.J."/>
            <person name="Karaoz U."/>
            <person name="Brodie E.L."/>
            <person name="Williams K.H."/>
            <person name="Hubbard S.S."/>
            <person name="Banfield J.F."/>
        </authorList>
    </citation>
    <scope>NUCLEOTIDE SEQUENCE [LARGE SCALE GENOMIC DNA]</scope>
</reference>
<feature type="domain" description="Replication-associated protein ORF2/G2P" evidence="1">
    <location>
        <begin position="66"/>
        <end position="179"/>
    </location>
</feature>
<protein>
    <recommendedName>
        <fullName evidence="1">Replication-associated protein ORF2/G2P domain-containing protein</fullName>
    </recommendedName>
</protein>
<evidence type="ECO:0000259" key="1">
    <source>
        <dbReference type="Pfam" id="PF23343"/>
    </source>
</evidence>
<name>A0A1F8GRZ4_9BACT</name>
<dbReference type="STRING" id="1802701.A3A33_02455"/>
<accession>A0A1F8GRZ4</accession>